<dbReference type="InterPro" id="IPR011017">
    <property type="entry name" value="TRASH_dom"/>
</dbReference>
<evidence type="ECO:0000313" key="12">
    <source>
        <dbReference type="EMBL" id="EHP86807.1"/>
    </source>
</evidence>
<evidence type="ECO:0000256" key="1">
    <source>
        <dbReference type="ARBA" id="ARBA00005647"/>
    </source>
</evidence>
<accession>H1KYR0</accession>
<proteinExistence type="inferred from homology"/>
<comment type="caution">
    <text evidence="12">The sequence shown here is derived from an EMBL/GenBank/DDBJ whole genome shotgun (WGS) entry which is preliminary data.</text>
</comment>
<dbReference type="InterPro" id="IPR056366">
    <property type="entry name" value="Ribosomal_eL24"/>
</dbReference>
<dbReference type="SUPFAM" id="SSF57716">
    <property type="entry name" value="Glucocorticoid receptor-like (DNA-binding domain)"/>
    <property type="match status" value="1"/>
</dbReference>
<keyword evidence="2 10" id="KW-0479">Metal-binding</keyword>
<dbReference type="CDD" id="cd00472">
    <property type="entry name" value="Ribosomal_L24e_L24"/>
    <property type="match status" value="1"/>
</dbReference>
<protein>
    <recommendedName>
        <fullName evidence="10">Large ribosomal subunit protein eL24</fullName>
    </recommendedName>
</protein>
<dbReference type="Proteomes" id="UP000003706">
    <property type="component" value="Unassembled WGS sequence"/>
</dbReference>
<evidence type="ECO:0000256" key="6">
    <source>
        <dbReference type="ARBA" id="ARBA00022884"/>
    </source>
</evidence>
<dbReference type="Gene3D" id="2.30.170.20">
    <property type="entry name" value="Ribosomal protein L24e"/>
    <property type="match status" value="1"/>
</dbReference>
<dbReference type="OrthoDB" id="55506at2157"/>
<dbReference type="PATRIC" id="fig|647171.4.peg.919"/>
<dbReference type="EMBL" id="AGJL01000020">
    <property type="protein sequence ID" value="EHP86807.1"/>
    <property type="molecule type" value="Genomic_DNA"/>
</dbReference>
<evidence type="ECO:0000256" key="3">
    <source>
        <dbReference type="ARBA" id="ARBA00022730"/>
    </source>
</evidence>
<comment type="cofactor">
    <cofactor evidence="10">
        <name>Zn(2+)</name>
        <dbReference type="ChEBI" id="CHEBI:29105"/>
    </cofactor>
    <text evidence="10">Binds 1 zinc ion per subunit.</text>
</comment>
<dbReference type="InterPro" id="IPR055345">
    <property type="entry name" value="Ribosomal_eL24-rel_arc"/>
</dbReference>
<dbReference type="GO" id="GO:0008270">
    <property type="term" value="F:zinc ion binding"/>
    <property type="evidence" value="ECO:0007669"/>
    <property type="project" value="UniProtKB-UniRule"/>
</dbReference>
<dbReference type="GO" id="GO:0019843">
    <property type="term" value="F:rRNA binding"/>
    <property type="evidence" value="ECO:0007669"/>
    <property type="project" value="UniProtKB-UniRule"/>
</dbReference>
<keyword evidence="3 10" id="KW-0699">rRNA-binding</keyword>
<feature type="binding site" evidence="10">
    <location>
        <position position="33"/>
    </location>
    <ligand>
        <name>Zn(2+)</name>
        <dbReference type="ChEBI" id="CHEBI:29105"/>
    </ligand>
</feature>
<keyword evidence="8 10" id="KW-0687">Ribonucleoprotein</keyword>
<evidence type="ECO:0000256" key="10">
    <source>
        <dbReference type="HAMAP-Rule" id="MF_00773"/>
    </source>
</evidence>
<feature type="domain" description="TRASH" evidence="11">
    <location>
        <begin position="7"/>
        <end position="45"/>
    </location>
</feature>
<dbReference type="GO" id="GO:0005840">
    <property type="term" value="C:ribosome"/>
    <property type="evidence" value="ECO:0007669"/>
    <property type="project" value="UniProtKB-KW"/>
</dbReference>
<evidence type="ECO:0000256" key="7">
    <source>
        <dbReference type="ARBA" id="ARBA00022980"/>
    </source>
</evidence>
<dbReference type="PANTHER" id="PTHR10792">
    <property type="entry name" value="60S RIBOSOMAL PROTEIN L24"/>
    <property type="match status" value="1"/>
</dbReference>
<evidence type="ECO:0000256" key="9">
    <source>
        <dbReference type="ARBA" id="ARBA00062681"/>
    </source>
</evidence>
<feature type="binding site" evidence="10">
    <location>
        <position position="37"/>
    </location>
    <ligand>
        <name>Zn(2+)</name>
        <dbReference type="ChEBI" id="CHEBI:29105"/>
    </ligand>
</feature>
<evidence type="ECO:0000259" key="11">
    <source>
        <dbReference type="SMART" id="SM00746"/>
    </source>
</evidence>
<organism evidence="12 13">
    <name type="scientific">Methanotorris formicicus Mc-S-70</name>
    <dbReference type="NCBI Taxonomy" id="647171"/>
    <lineage>
        <taxon>Archaea</taxon>
        <taxon>Methanobacteriati</taxon>
        <taxon>Methanobacteriota</taxon>
        <taxon>Methanomada group</taxon>
        <taxon>Methanococci</taxon>
        <taxon>Methanococcales</taxon>
        <taxon>Methanocaldococcaceae</taxon>
        <taxon>Methanotorris</taxon>
    </lineage>
</organism>
<dbReference type="PANTHER" id="PTHR10792:SF1">
    <property type="entry name" value="RIBOSOMAL PROTEIN L24"/>
    <property type="match status" value="1"/>
</dbReference>
<keyword evidence="6 10" id="KW-0694">RNA-binding</keyword>
<name>H1KYR0_9EURY</name>
<comment type="similarity">
    <text evidence="1 10">Belongs to the eukaryotic ribosomal protein eL24 family.</text>
</comment>
<keyword evidence="7 10" id="KW-0689">Ribosomal protein</keyword>
<evidence type="ECO:0000256" key="2">
    <source>
        <dbReference type="ARBA" id="ARBA00022723"/>
    </source>
</evidence>
<feature type="binding site" evidence="10">
    <location>
        <position position="10"/>
    </location>
    <ligand>
        <name>Zn(2+)</name>
        <dbReference type="ChEBI" id="CHEBI:29105"/>
    </ligand>
</feature>
<keyword evidence="4 10" id="KW-0863">Zinc-finger</keyword>
<dbReference type="AlphaFoldDB" id="H1KYR0"/>
<dbReference type="InterPro" id="IPR000988">
    <property type="entry name" value="Ribosomal_eL24-rel_N"/>
</dbReference>
<dbReference type="Pfam" id="PF01246">
    <property type="entry name" value="Ribosomal_L24e"/>
    <property type="match status" value="1"/>
</dbReference>
<dbReference type="HAMAP" id="MF_00773">
    <property type="entry name" value="Ribosomal_eL24"/>
    <property type="match status" value="1"/>
</dbReference>
<keyword evidence="13" id="KW-1185">Reference proteome</keyword>
<dbReference type="RefSeq" id="WP_007044372.1">
    <property type="nucleotide sequence ID" value="NZ_AGJL01000020.1"/>
</dbReference>
<dbReference type="InterPro" id="IPR038630">
    <property type="entry name" value="L24e/L24_sf"/>
</dbReference>
<evidence type="ECO:0000256" key="5">
    <source>
        <dbReference type="ARBA" id="ARBA00022833"/>
    </source>
</evidence>
<feature type="binding site" evidence="10">
    <location>
        <position position="7"/>
    </location>
    <ligand>
        <name>Zn(2+)</name>
        <dbReference type="ChEBI" id="CHEBI:29105"/>
    </ligand>
</feature>
<evidence type="ECO:0000256" key="4">
    <source>
        <dbReference type="ARBA" id="ARBA00022771"/>
    </source>
</evidence>
<evidence type="ECO:0000313" key="13">
    <source>
        <dbReference type="Proteomes" id="UP000003706"/>
    </source>
</evidence>
<dbReference type="NCBIfam" id="NF034186">
    <property type="entry name" value="PRK14891.1-1"/>
    <property type="match status" value="1"/>
</dbReference>
<reference evidence="12 13" key="1">
    <citation type="submission" date="2011-09" db="EMBL/GenBank/DDBJ databases">
        <title>The draft genome of Methanotorris formicicus Mc-S-70.</title>
        <authorList>
            <consortium name="US DOE Joint Genome Institute (JGI-PGF)"/>
            <person name="Lucas S."/>
            <person name="Han J."/>
            <person name="Lapidus A."/>
            <person name="Cheng J.-F."/>
            <person name="Goodwin L."/>
            <person name="Pitluck S."/>
            <person name="Peters L."/>
            <person name="Land M.L."/>
            <person name="Hauser L."/>
            <person name="Sieprawska-Lupa M."/>
            <person name="Takai K."/>
            <person name="Miyazaki J."/>
            <person name="Whitman W."/>
            <person name="Woyke T.J."/>
        </authorList>
    </citation>
    <scope>NUCLEOTIDE SEQUENCE [LARGE SCALE GENOMIC DNA]</scope>
    <source>
        <strain evidence="12 13">Mc-S-70</strain>
    </source>
</reference>
<dbReference type="GO" id="GO:0006412">
    <property type="term" value="P:translation"/>
    <property type="evidence" value="ECO:0007669"/>
    <property type="project" value="UniProtKB-UniRule"/>
</dbReference>
<keyword evidence="5 10" id="KW-0862">Zinc</keyword>
<gene>
    <name evidence="10" type="primary">rpl24e</name>
    <name evidence="12" type="ORF">MetfoDRAFT_0933</name>
</gene>
<feature type="zinc finger region" description="C4-type" evidence="10">
    <location>
        <begin position="7"/>
        <end position="37"/>
    </location>
</feature>
<dbReference type="STRING" id="647171.MetfoDRAFT_0933"/>
<sequence length="69" mass="8137">MAEWKVCSFCEREIEPGTGKIMVKKDGSVLYFCSSKCEKNYKMGRVPRKVKWTLTYHKIKESRKQSKSQ</sequence>
<dbReference type="SMART" id="SM00746">
    <property type="entry name" value="TRASH"/>
    <property type="match status" value="1"/>
</dbReference>
<dbReference type="FunFam" id="2.30.170.20:FF:000001">
    <property type="entry name" value="probable ribosome biogenesis protein RLP24"/>
    <property type="match status" value="1"/>
</dbReference>
<comment type="subunit">
    <text evidence="9 10">Part of the 50S ribosomal subunit. Forms a cluster with proteins L3 and L14.</text>
</comment>
<dbReference type="GO" id="GO:1990904">
    <property type="term" value="C:ribonucleoprotein complex"/>
    <property type="evidence" value="ECO:0007669"/>
    <property type="project" value="UniProtKB-KW"/>
</dbReference>
<comment type="function">
    <text evidence="10">Binds to the 23S rRNA.</text>
</comment>
<dbReference type="GO" id="GO:0003735">
    <property type="term" value="F:structural constituent of ribosome"/>
    <property type="evidence" value="ECO:0007669"/>
    <property type="project" value="InterPro"/>
</dbReference>
<evidence type="ECO:0000256" key="8">
    <source>
        <dbReference type="ARBA" id="ARBA00023274"/>
    </source>
</evidence>